<accession>A0ABX0NR15</accession>
<reference evidence="1 2" key="1">
    <citation type="submission" date="2019-10" db="EMBL/GenBank/DDBJ databases">
        <title>Taxonomy of Antarctic Massilia spp.: description of Massilia rubra sp. nov., Massilia aquatica sp. nov., Massilia mucilaginosa sp. nov., Massilia frigida sp. nov. isolated from streams, lakes and regoliths.</title>
        <authorList>
            <person name="Holochova P."/>
            <person name="Sedlacek I."/>
            <person name="Kralova S."/>
            <person name="Maslanova I."/>
            <person name="Busse H.-J."/>
            <person name="Stankova E."/>
            <person name="Vrbovska V."/>
            <person name="Kovarovic V."/>
            <person name="Bartak M."/>
            <person name="Svec P."/>
            <person name="Pantucek R."/>
        </authorList>
    </citation>
    <scope>NUCLEOTIDE SEQUENCE [LARGE SCALE GENOMIC DNA]</scope>
    <source>
        <strain evidence="1 2">CCM 8733</strain>
    </source>
</reference>
<evidence type="ECO:0000313" key="1">
    <source>
        <dbReference type="EMBL" id="NHZ89288.1"/>
    </source>
</evidence>
<name>A0ABX0NR15_9BURK</name>
<gene>
    <name evidence="1" type="ORF">F2P45_09720</name>
</gene>
<sequence length="262" mass="27063">MTITAIPPLDRTAPTFRADCDTYFATSIPNFTTEINALALDLTGKQDIASKAAASATESAKTASSKAVEAGTSAGSASGSAKIASDSAAAAAASAATIGTSAAYSDATPFAKNATDATKQARMNLAGLTTGVIRTLTIPDKNGTLAMIDDLDARTRAFFNANNINVLDYNNGGHQRWAPGTGAQALVINNWPAAGTHGELMIEGVNLGAATITWPAINWIRYDGTSSPTFSYMGYALQSNGIDFIVLWTRLGSAGVFGKVVR</sequence>
<proteinExistence type="predicted"/>
<comment type="caution">
    <text evidence="1">The sequence shown here is derived from an EMBL/GenBank/DDBJ whole genome shotgun (WGS) entry which is preliminary data.</text>
</comment>
<protein>
    <recommendedName>
        <fullName evidence="3">Tail fiber protein</fullName>
    </recommendedName>
</protein>
<organism evidence="1 2">
    <name type="scientific">Massilia mucilaginosa</name>
    <dbReference type="NCBI Taxonomy" id="2609282"/>
    <lineage>
        <taxon>Bacteria</taxon>
        <taxon>Pseudomonadati</taxon>
        <taxon>Pseudomonadota</taxon>
        <taxon>Betaproteobacteria</taxon>
        <taxon>Burkholderiales</taxon>
        <taxon>Oxalobacteraceae</taxon>
        <taxon>Telluria group</taxon>
        <taxon>Massilia</taxon>
    </lineage>
</organism>
<keyword evidence="2" id="KW-1185">Reference proteome</keyword>
<evidence type="ECO:0008006" key="3">
    <source>
        <dbReference type="Google" id="ProtNLM"/>
    </source>
</evidence>
<evidence type="ECO:0000313" key="2">
    <source>
        <dbReference type="Proteomes" id="UP000609726"/>
    </source>
</evidence>
<dbReference type="Proteomes" id="UP000609726">
    <property type="component" value="Unassembled WGS sequence"/>
</dbReference>
<dbReference type="RefSeq" id="WP_166873485.1">
    <property type="nucleotide sequence ID" value="NZ_WHJH01000008.1"/>
</dbReference>
<dbReference type="EMBL" id="WHJH01000008">
    <property type="protein sequence ID" value="NHZ89288.1"/>
    <property type="molecule type" value="Genomic_DNA"/>
</dbReference>